<dbReference type="InterPro" id="IPR001460">
    <property type="entry name" value="PCN-bd_Tpept"/>
</dbReference>
<evidence type="ECO:0000259" key="4">
    <source>
        <dbReference type="Pfam" id="PF00905"/>
    </source>
</evidence>
<dbReference type="SUPFAM" id="SSF56519">
    <property type="entry name" value="Penicillin binding protein dimerisation domain"/>
    <property type="match status" value="1"/>
</dbReference>
<keyword evidence="7" id="KW-1185">Reference proteome</keyword>
<keyword evidence="3" id="KW-0472">Membrane</keyword>
<dbReference type="Pfam" id="PF03717">
    <property type="entry name" value="PBP_dimer"/>
    <property type="match status" value="1"/>
</dbReference>
<dbReference type="GO" id="GO:0008658">
    <property type="term" value="F:penicillin binding"/>
    <property type="evidence" value="ECO:0007669"/>
    <property type="project" value="InterPro"/>
</dbReference>
<dbReference type="InterPro" id="IPR012338">
    <property type="entry name" value="Beta-lactam/transpept-like"/>
</dbReference>
<sequence>MNLVRQIKRRSFVVLLFLTLVWSGLAARLWWIQLGAPHNFSKHHIDLVKNAVKQRQQSIMLNSGRGDILDQKGRSFTGKEEQALIIFPLARGSLEGTDMLDKVAQIVQQPAAEISRIVHEGKTPMMLRDQQGNIIPLSDEQAERINALQIPGIVALEVTERYRSDEVAKHVVGFVNQNPQLVQSVYQQELEAGKMSLDSLVGASGLEHSFDRFLQGVQPSILSYYVDGQGNPLRGLDIRLTEQTNQFYPLSLITTLDKDIQRSMEDVADQAQLNEGAIVVLDATTGDVLSMVSRPNFDPNHVNLAEGAWQNHAVKQLAPGSVFKTIVAAAALAEGVVSPGEHFLCEGEYGKYGFSCWKKGGHGSITIDEAFAESCNVVFAQIANRLGADKIEEYAKRLGLGTQVGHLTAQFYKLENFRQIDGEEKGEIFAPQTSRTDEGVLIQTAIGQRDVRVTPLQAANMMVTILRGGQPGQVRLVSDIAYRNGMNFYHFSPQMLPQEGIDTATSLKLKKMLREVVTEGTGSYLQQAAWPVAGKSGTAEVEQNGVARNHHWFVGYAPEDHPKYAIAVVAENQPVSAVNRGPELFARVIDALAALSDKSPSPRSANP</sequence>
<feature type="domain" description="Penicillin-binding protein transpeptidase" evidence="4">
    <location>
        <begin position="276"/>
        <end position="574"/>
    </location>
</feature>
<dbReference type="GO" id="GO:0051301">
    <property type="term" value="P:cell division"/>
    <property type="evidence" value="ECO:0007669"/>
    <property type="project" value="UniProtKB-KW"/>
</dbReference>
<evidence type="ECO:0000256" key="2">
    <source>
        <dbReference type="ARBA" id="ARBA00007171"/>
    </source>
</evidence>
<dbReference type="GO" id="GO:0071555">
    <property type="term" value="P:cell wall organization"/>
    <property type="evidence" value="ECO:0007669"/>
    <property type="project" value="TreeGrafter"/>
</dbReference>
<evidence type="ECO:0000313" key="6">
    <source>
        <dbReference type="EMBL" id="MBM7589950.1"/>
    </source>
</evidence>
<protein>
    <submittedName>
        <fullName evidence="6">Cell division protein FtsI/penicillin-binding protein 2</fullName>
    </submittedName>
</protein>
<dbReference type="GO" id="GO:0005886">
    <property type="term" value="C:plasma membrane"/>
    <property type="evidence" value="ECO:0007669"/>
    <property type="project" value="TreeGrafter"/>
</dbReference>
<name>A0A939BP26_9BACL</name>
<dbReference type="GO" id="GO:0071972">
    <property type="term" value="F:peptidoglycan L,D-transpeptidase activity"/>
    <property type="evidence" value="ECO:0007669"/>
    <property type="project" value="TreeGrafter"/>
</dbReference>
<dbReference type="Gene3D" id="3.90.1310.10">
    <property type="entry name" value="Penicillin-binding protein 2a (Domain 2)"/>
    <property type="match status" value="1"/>
</dbReference>
<proteinExistence type="inferred from homology"/>
<comment type="subcellular location">
    <subcellularLocation>
        <location evidence="1">Membrane</location>
    </subcellularLocation>
</comment>
<dbReference type="Pfam" id="PF00905">
    <property type="entry name" value="Transpeptidase"/>
    <property type="match status" value="1"/>
</dbReference>
<gene>
    <name evidence="6" type="ORF">JOD01_001551</name>
</gene>
<reference evidence="6" key="1">
    <citation type="submission" date="2021-01" db="EMBL/GenBank/DDBJ databases">
        <title>Genomic Encyclopedia of Type Strains, Phase IV (KMG-IV): sequencing the most valuable type-strain genomes for metagenomic binning, comparative biology and taxonomic classification.</title>
        <authorList>
            <person name="Goeker M."/>
        </authorList>
    </citation>
    <scope>NUCLEOTIDE SEQUENCE</scope>
    <source>
        <strain evidence="6">DSM 25523</strain>
    </source>
</reference>
<dbReference type="SUPFAM" id="SSF56601">
    <property type="entry name" value="beta-lactamase/transpeptidase-like"/>
    <property type="match status" value="1"/>
</dbReference>
<feature type="domain" description="Penicillin-binding protein dimerisation" evidence="5">
    <location>
        <begin position="62"/>
        <end position="235"/>
    </location>
</feature>
<dbReference type="Proteomes" id="UP000717624">
    <property type="component" value="Unassembled WGS sequence"/>
</dbReference>
<dbReference type="PANTHER" id="PTHR30627">
    <property type="entry name" value="PEPTIDOGLYCAN D,D-TRANSPEPTIDASE"/>
    <property type="match status" value="1"/>
</dbReference>
<dbReference type="RefSeq" id="WP_204517662.1">
    <property type="nucleotide sequence ID" value="NZ_BAABIN010000007.1"/>
</dbReference>
<dbReference type="AlphaFoldDB" id="A0A939BP26"/>
<dbReference type="InterPro" id="IPR036138">
    <property type="entry name" value="PBP_dimer_sf"/>
</dbReference>
<dbReference type="Gene3D" id="3.40.710.10">
    <property type="entry name" value="DD-peptidase/beta-lactamase superfamily"/>
    <property type="match status" value="1"/>
</dbReference>
<evidence type="ECO:0000256" key="3">
    <source>
        <dbReference type="ARBA" id="ARBA00023136"/>
    </source>
</evidence>
<keyword evidence="6" id="KW-0132">Cell division</keyword>
<accession>A0A939BP26</accession>
<evidence type="ECO:0000256" key="1">
    <source>
        <dbReference type="ARBA" id="ARBA00004370"/>
    </source>
</evidence>
<comment type="similarity">
    <text evidence="2">Belongs to the transpeptidase family.</text>
</comment>
<dbReference type="InterPro" id="IPR005311">
    <property type="entry name" value="PBP_dimer"/>
</dbReference>
<organism evidence="6 7">
    <name type="scientific">Brevibacillus fulvus</name>
    <dbReference type="NCBI Taxonomy" id="1125967"/>
    <lineage>
        <taxon>Bacteria</taxon>
        <taxon>Bacillati</taxon>
        <taxon>Bacillota</taxon>
        <taxon>Bacilli</taxon>
        <taxon>Bacillales</taxon>
        <taxon>Paenibacillaceae</taxon>
        <taxon>Brevibacillus</taxon>
    </lineage>
</organism>
<dbReference type="EMBL" id="JAFBEB010000004">
    <property type="protein sequence ID" value="MBM7589950.1"/>
    <property type="molecule type" value="Genomic_DNA"/>
</dbReference>
<comment type="caution">
    <text evidence="6">The sequence shown here is derived from an EMBL/GenBank/DDBJ whole genome shotgun (WGS) entry which is preliminary data.</text>
</comment>
<evidence type="ECO:0000259" key="5">
    <source>
        <dbReference type="Pfam" id="PF03717"/>
    </source>
</evidence>
<dbReference type="PANTHER" id="PTHR30627:SF24">
    <property type="entry name" value="PENICILLIN-BINDING PROTEIN 4B"/>
    <property type="match status" value="1"/>
</dbReference>
<evidence type="ECO:0000313" key="7">
    <source>
        <dbReference type="Proteomes" id="UP000717624"/>
    </source>
</evidence>
<dbReference type="InterPro" id="IPR050515">
    <property type="entry name" value="Beta-lactam/transpept"/>
</dbReference>
<keyword evidence="6" id="KW-0131">Cell cycle</keyword>